<proteinExistence type="inferred from homology"/>
<evidence type="ECO:0000256" key="3">
    <source>
        <dbReference type="ARBA" id="ARBA00022514"/>
    </source>
</evidence>
<evidence type="ECO:0000313" key="7">
    <source>
        <dbReference type="EMBL" id="KAL3846381.1"/>
    </source>
</evidence>
<dbReference type="AlphaFoldDB" id="A0ABD3UA95"/>
<dbReference type="GO" id="GO:0005615">
    <property type="term" value="C:extracellular space"/>
    <property type="evidence" value="ECO:0007669"/>
    <property type="project" value="UniProtKB-KW"/>
</dbReference>
<dbReference type="SMART" id="SM00207">
    <property type="entry name" value="TNF"/>
    <property type="match status" value="1"/>
</dbReference>
<dbReference type="InterPro" id="IPR008983">
    <property type="entry name" value="Tumour_necrosis_fac-like_dom"/>
</dbReference>
<keyword evidence="5" id="KW-0812">Transmembrane</keyword>
<dbReference type="Proteomes" id="UP001634394">
    <property type="component" value="Unassembled WGS sequence"/>
</dbReference>
<reference evidence="7 8" key="1">
    <citation type="submission" date="2024-11" db="EMBL/GenBank/DDBJ databases">
        <title>Chromosome-level genome assembly of the freshwater bivalve Anodonta woodiana.</title>
        <authorList>
            <person name="Chen X."/>
        </authorList>
    </citation>
    <scope>NUCLEOTIDE SEQUENCE [LARGE SCALE GENOMIC DNA]</scope>
    <source>
        <strain evidence="7">MN2024</strain>
        <tissue evidence="7">Gills</tissue>
    </source>
</reference>
<organism evidence="7 8">
    <name type="scientific">Sinanodonta woodiana</name>
    <name type="common">Chinese pond mussel</name>
    <name type="synonym">Anodonta woodiana</name>
    <dbReference type="NCBI Taxonomy" id="1069815"/>
    <lineage>
        <taxon>Eukaryota</taxon>
        <taxon>Metazoa</taxon>
        <taxon>Spiralia</taxon>
        <taxon>Lophotrochozoa</taxon>
        <taxon>Mollusca</taxon>
        <taxon>Bivalvia</taxon>
        <taxon>Autobranchia</taxon>
        <taxon>Heteroconchia</taxon>
        <taxon>Palaeoheterodonta</taxon>
        <taxon>Unionida</taxon>
        <taxon>Unionoidea</taxon>
        <taxon>Unionidae</taxon>
        <taxon>Unioninae</taxon>
        <taxon>Sinanodonta</taxon>
    </lineage>
</organism>
<dbReference type="PANTHER" id="PTHR11471">
    <property type="entry name" value="TUMOR NECROSIS FACTOR FAMILY MEMBER"/>
    <property type="match status" value="1"/>
</dbReference>
<keyword evidence="5" id="KW-1133">Transmembrane helix</keyword>
<accession>A0ABD3UA95</accession>
<evidence type="ECO:0000256" key="5">
    <source>
        <dbReference type="SAM" id="Phobius"/>
    </source>
</evidence>
<keyword evidence="8" id="KW-1185">Reference proteome</keyword>
<sequence>MQSNKDDVYEEKAKYNKDEKQEFVNGGNVSRSSEKVWKIAIVVLVVVNIILLASILAVTITWRNERAGEALSMKQESIMCLPCEDVYHHPDDVIQNIQGFEKRTEGDQYMCCGHASKHLDQLVSVYTEKAHQKEKNLKLLTSNPYNCKEGSQVVKPSAHLVGITKSIQDMHDHHMLKWNQTGKLSKLNEVVYEDGKVRVKSSGYYYIYSQITYQDHSDPSPYSDNAIVLHHSIHKEYNGGGDTTREKLLESSQSRCQIIGGKSNKTSYIGAVFYLKENDLIQVRVSHPPKLMPSEHSNYFGMYLT</sequence>
<dbReference type="EMBL" id="JBJQND010000016">
    <property type="protein sequence ID" value="KAL3846381.1"/>
    <property type="molecule type" value="Genomic_DNA"/>
</dbReference>
<comment type="caution">
    <text evidence="7">The sequence shown here is derived from an EMBL/GenBank/DDBJ whole genome shotgun (WGS) entry which is preliminary data.</text>
</comment>
<feature type="transmembrane region" description="Helical" evidence="5">
    <location>
        <begin position="39"/>
        <end position="62"/>
    </location>
</feature>
<evidence type="ECO:0000256" key="1">
    <source>
        <dbReference type="ARBA" id="ARBA00004370"/>
    </source>
</evidence>
<dbReference type="PANTHER" id="PTHR11471:SF13">
    <property type="entry name" value="TNF FAMILY PROFILE DOMAIN-CONTAINING PROTEIN"/>
    <property type="match status" value="1"/>
</dbReference>
<comment type="similarity">
    <text evidence="2">Belongs to the tumor necrosis factor family.</text>
</comment>
<protein>
    <recommendedName>
        <fullName evidence="6">THD domain-containing protein</fullName>
    </recommendedName>
</protein>
<gene>
    <name evidence="7" type="ORF">ACJMK2_017379</name>
</gene>
<keyword evidence="3" id="KW-0202">Cytokine</keyword>
<name>A0ABD3UA95_SINWO</name>
<evidence type="ECO:0000313" key="8">
    <source>
        <dbReference type="Proteomes" id="UP001634394"/>
    </source>
</evidence>
<dbReference type="GO" id="GO:0016020">
    <property type="term" value="C:membrane"/>
    <property type="evidence" value="ECO:0007669"/>
    <property type="project" value="UniProtKB-SubCell"/>
</dbReference>
<dbReference type="PROSITE" id="PS50049">
    <property type="entry name" value="THD_2"/>
    <property type="match status" value="1"/>
</dbReference>
<dbReference type="GO" id="GO:0005125">
    <property type="term" value="F:cytokine activity"/>
    <property type="evidence" value="ECO:0007669"/>
    <property type="project" value="UniProtKB-KW"/>
</dbReference>
<dbReference type="SUPFAM" id="SSF49842">
    <property type="entry name" value="TNF-like"/>
    <property type="match status" value="1"/>
</dbReference>
<dbReference type="Gene3D" id="2.60.120.40">
    <property type="match status" value="1"/>
</dbReference>
<comment type="subcellular location">
    <subcellularLocation>
        <location evidence="1">Membrane</location>
    </subcellularLocation>
</comment>
<dbReference type="Pfam" id="PF00229">
    <property type="entry name" value="TNF"/>
    <property type="match status" value="1"/>
</dbReference>
<keyword evidence="4 5" id="KW-0472">Membrane</keyword>
<evidence type="ECO:0000259" key="6">
    <source>
        <dbReference type="PROSITE" id="PS50049"/>
    </source>
</evidence>
<evidence type="ECO:0000256" key="4">
    <source>
        <dbReference type="ARBA" id="ARBA00023136"/>
    </source>
</evidence>
<dbReference type="CDD" id="cd00184">
    <property type="entry name" value="TNF"/>
    <property type="match status" value="1"/>
</dbReference>
<feature type="domain" description="THD" evidence="6">
    <location>
        <begin position="156"/>
        <end position="305"/>
    </location>
</feature>
<dbReference type="InterPro" id="IPR006052">
    <property type="entry name" value="TNF_dom"/>
</dbReference>
<evidence type="ECO:0000256" key="2">
    <source>
        <dbReference type="ARBA" id="ARBA00008670"/>
    </source>
</evidence>